<organism evidence="1 2">
    <name type="scientific">Methylobacillus rhizosphaerae</name>
    <dbReference type="NCBI Taxonomy" id="551994"/>
    <lineage>
        <taxon>Bacteria</taxon>
        <taxon>Pseudomonadati</taxon>
        <taxon>Pseudomonadota</taxon>
        <taxon>Betaproteobacteria</taxon>
        <taxon>Nitrosomonadales</taxon>
        <taxon>Methylophilaceae</taxon>
        <taxon>Methylobacillus</taxon>
    </lineage>
</organism>
<proteinExistence type="predicted"/>
<dbReference type="AlphaFoldDB" id="A0A239AV33"/>
<keyword evidence="2" id="KW-1185">Reference proteome</keyword>
<sequence>MLVVSIGFLLSQHFHADESYSMAILNDYLSRSHPRENNMRRHDNNTDQEIYLTNYSDNLTFTPPQRHDKEILSCCR</sequence>
<dbReference type="Proteomes" id="UP000198305">
    <property type="component" value="Unassembled WGS sequence"/>
</dbReference>
<evidence type="ECO:0000313" key="2">
    <source>
        <dbReference type="Proteomes" id="UP000198305"/>
    </source>
</evidence>
<gene>
    <name evidence="1" type="ORF">SAMN05192560_2117</name>
</gene>
<evidence type="ECO:0000313" key="1">
    <source>
        <dbReference type="EMBL" id="SNR99172.1"/>
    </source>
</evidence>
<reference evidence="2" key="1">
    <citation type="submission" date="2017-06" db="EMBL/GenBank/DDBJ databases">
        <authorList>
            <person name="Varghese N."/>
            <person name="Submissions S."/>
        </authorList>
    </citation>
    <scope>NUCLEOTIDE SEQUENCE [LARGE SCALE GENOMIC DNA]</scope>
    <source>
        <strain evidence="2">Ca-68</strain>
    </source>
</reference>
<dbReference type="EMBL" id="FZOA01000009">
    <property type="protein sequence ID" value="SNR99172.1"/>
    <property type="molecule type" value="Genomic_DNA"/>
</dbReference>
<accession>A0A239AV33</accession>
<name>A0A239AV33_9PROT</name>
<protein>
    <submittedName>
        <fullName evidence="1">Uncharacterized protein</fullName>
    </submittedName>
</protein>